<comment type="caution">
    <text evidence="1">The sequence shown here is derived from an EMBL/GenBank/DDBJ whole genome shotgun (WGS) entry which is preliminary data.</text>
</comment>
<evidence type="ECO:0000313" key="2">
    <source>
        <dbReference type="Proteomes" id="UP001156682"/>
    </source>
</evidence>
<dbReference type="EMBL" id="BSOR01000031">
    <property type="protein sequence ID" value="GLR64430.1"/>
    <property type="molecule type" value="Genomic_DNA"/>
</dbReference>
<sequence>MLTFKKAIKSAETTLHELQKGAEDIQLEEAILDENNGYYAITFSYFLKRGSSKHQAGEGLKELAFLMSNRKVYKTFLIDEEDGSFKGLRNYEMA</sequence>
<protein>
    <submittedName>
        <fullName evidence="1">Uncharacterized protein</fullName>
    </submittedName>
</protein>
<dbReference type="RefSeq" id="WP_027851867.1">
    <property type="nucleotide sequence ID" value="NZ_BSOR01000031.1"/>
</dbReference>
<reference evidence="2" key="1">
    <citation type="journal article" date="2019" name="Int. J. Syst. Evol. Microbiol.">
        <title>The Global Catalogue of Microorganisms (GCM) 10K type strain sequencing project: providing services to taxonomists for standard genome sequencing and annotation.</title>
        <authorList>
            <consortium name="The Broad Institute Genomics Platform"/>
            <consortium name="The Broad Institute Genome Sequencing Center for Infectious Disease"/>
            <person name="Wu L."/>
            <person name="Ma J."/>
        </authorList>
    </citation>
    <scope>NUCLEOTIDE SEQUENCE [LARGE SCALE GENOMIC DNA]</scope>
    <source>
        <strain evidence="2">NBRC 100033</strain>
    </source>
</reference>
<gene>
    <name evidence="1" type="ORF">GCM10007878_18680</name>
</gene>
<proteinExistence type="predicted"/>
<dbReference type="Proteomes" id="UP001156682">
    <property type="component" value="Unassembled WGS sequence"/>
</dbReference>
<keyword evidence="2" id="KW-1185">Reference proteome</keyword>
<organism evidence="1 2">
    <name type="scientific">Marinospirillum insulare</name>
    <dbReference type="NCBI Taxonomy" id="217169"/>
    <lineage>
        <taxon>Bacteria</taxon>
        <taxon>Pseudomonadati</taxon>
        <taxon>Pseudomonadota</taxon>
        <taxon>Gammaproteobacteria</taxon>
        <taxon>Oceanospirillales</taxon>
        <taxon>Oceanospirillaceae</taxon>
        <taxon>Marinospirillum</taxon>
    </lineage>
</organism>
<accession>A0ABQ6A2X3</accession>
<name>A0ABQ6A2X3_9GAMM</name>
<evidence type="ECO:0000313" key="1">
    <source>
        <dbReference type="EMBL" id="GLR64430.1"/>
    </source>
</evidence>